<dbReference type="InterPro" id="IPR036291">
    <property type="entry name" value="NAD(P)-bd_dom_sf"/>
</dbReference>
<dbReference type="InterPro" id="IPR013549">
    <property type="entry name" value="DUF1731"/>
</dbReference>
<feature type="domain" description="Rab-GAP TBC" evidence="11">
    <location>
        <begin position="57"/>
        <end position="265"/>
    </location>
</feature>
<keyword evidence="7" id="KW-0206">Cytoskeleton</keyword>
<dbReference type="CDD" id="cd05242">
    <property type="entry name" value="SDR_a8"/>
    <property type="match status" value="1"/>
</dbReference>
<keyword evidence="13" id="KW-1185">Reference proteome</keyword>
<keyword evidence="8" id="KW-0968">Cytoplasmic vesicle</keyword>
<keyword evidence="5" id="KW-0221">Differentiation</keyword>
<evidence type="ECO:0000256" key="9">
    <source>
        <dbReference type="ARBA" id="ARBA00067515"/>
    </source>
</evidence>
<dbReference type="FunFam" id="1.10.472.80:FF:000037">
    <property type="entry name" value="TBC1 domain family member 21"/>
    <property type="match status" value="1"/>
</dbReference>
<evidence type="ECO:0000256" key="10">
    <source>
        <dbReference type="ARBA" id="ARBA00078842"/>
    </source>
</evidence>
<dbReference type="SMART" id="SM00164">
    <property type="entry name" value="TBC"/>
    <property type="match status" value="1"/>
</dbReference>
<dbReference type="GO" id="GO:0005096">
    <property type="term" value="F:GTPase activator activity"/>
    <property type="evidence" value="ECO:0007669"/>
    <property type="project" value="UniProtKB-KW"/>
</dbReference>
<keyword evidence="4" id="KW-0963">Cytoplasm</keyword>
<evidence type="ECO:0000256" key="4">
    <source>
        <dbReference type="ARBA" id="ARBA00022490"/>
    </source>
</evidence>
<protein>
    <recommendedName>
        <fullName evidence="9">TBC1 domain family member 21</fullName>
    </recommendedName>
    <alternativeName>
        <fullName evidence="10">Male germ cell Rab GTPase-activating protein</fullName>
    </alternativeName>
</protein>
<dbReference type="SUPFAM" id="SSF47923">
    <property type="entry name" value="Ypt/Rab-GAP domain of gyp1p"/>
    <property type="match status" value="2"/>
</dbReference>
<evidence type="ECO:0000256" key="8">
    <source>
        <dbReference type="ARBA" id="ARBA00023329"/>
    </source>
</evidence>
<dbReference type="Gene3D" id="1.10.8.270">
    <property type="entry name" value="putative rabgap domain of human tbc1 domain family member 14 like domains"/>
    <property type="match status" value="1"/>
</dbReference>
<comment type="caution">
    <text evidence="12">The sequence shown here is derived from an EMBL/GenBank/DDBJ whole genome shotgun (WGS) entry which is preliminary data.</text>
</comment>
<dbReference type="PANTHER" id="PTHR11092">
    <property type="entry name" value="SUGAR NUCLEOTIDE EPIMERASE RELATED"/>
    <property type="match status" value="1"/>
</dbReference>
<evidence type="ECO:0000256" key="6">
    <source>
        <dbReference type="ARBA" id="ARBA00022871"/>
    </source>
</evidence>
<dbReference type="Gene3D" id="3.40.50.720">
    <property type="entry name" value="NAD(P)-binding Rossmann-like Domain"/>
    <property type="match status" value="1"/>
</dbReference>
<dbReference type="GO" id="GO:0007283">
    <property type="term" value="P:spermatogenesis"/>
    <property type="evidence" value="ECO:0007669"/>
    <property type="project" value="UniProtKB-KW"/>
</dbReference>
<comment type="subcellular location">
    <subcellularLocation>
        <location evidence="2">Cytoplasm</location>
        <location evidence="2">Cytoskeleton</location>
    </subcellularLocation>
    <subcellularLocation>
        <location evidence="1">Cytoplasmic vesicle</location>
        <location evidence="1">Secretory vesicle</location>
        <location evidence="1">Acrosome</location>
    </subcellularLocation>
</comment>
<reference evidence="12" key="1">
    <citation type="submission" date="2019-10" db="EMBL/GenBank/DDBJ databases">
        <title>The sequence and de novo assembly of the wild yak genome.</title>
        <authorList>
            <person name="Liu Y."/>
        </authorList>
    </citation>
    <scope>NUCLEOTIDE SEQUENCE [LARGE SCALE GENOMIC DNA]</scope>
    <source>
        <strain evidence="12">WY2019</strain>
    </source>
</reference>
<dbReference type="FunFam" id="1.10.8.270:FF:000029">
    <property type="entry name" value="TBC1 domain family member 21"/>
    <property type="match status" value="1"/>
</dbReference>
<sequence length="579" mass="64925">MTTLSPENSLSARQSASFILVKRKPPIDKTEWDGFFDENGHLAKSRDFICVNILERGLHPTVRTEAWKFLTGYYSWQSSQDERLTVDSTRRKNYEALCQMYQKIQPLLENLHRNFIETRNSITYDIKKLYDKDPLGNVLLDKKRLEKILLLSYVCNTQAEYQQGFHEMVMIFQLMVEHDHETFWLFQFFLQKTEHSCVINIGVGKNLDMLNTLINFLDPMFAEHLKGKGAGAVPSLFPWFCLCFQRAFKTFDDVWRLWEVLLTGKPCRNFQVLVAYSMLQMVRQQVLQESMTGDDILLACNNLIDLDADELISAACIVYAELIQKDDDLTTSGLPRCDAAVNLAGENILNPLRRWNAAFQKEVLSSRLETTQTLARAIAKAPQPPQAWVLVTGVAYYQPSLTAEYDEDSPGGDFDFFSNLVTKWEAAARLPGDSTRQVVVRSGVVLGRGGGAIGHMLLPFRLGLGGPIGSGHQFFPWIHIRDLAGILAHALETSHVQGILNGVAPASSTTNAEFARALGTALGRPAFIPLPSAVVQAVFGRERAVMLLEGQKVVPRRTLAAGYQYSFPELGAALKEVIA</sequence>
<dbReference type="InterPro" id="IPR010099">
    <property type="entry name" value="SDR39U1"/>
</dbReference>
<evidence type="ECO:0000256" key="3">
    <source>
        <dbReference type="ARBA" id="ARBA00022468"/>
    </source>
</evidence>
<dbReference type="NCBIfam" id="TIGR01777">
    <property type="entry name" value="yfcH"/>
    <property type="match status" value="1"/>
</dbReference>
<keyword evidence="3" id="KW-0343">GTPase activation</keyword>
<dbReference type="InterPro" id="IPR000195">
    <property type="entry name" value="Rab-GAP-TBC_dom"/>
</dbReference>
<dbReference type="Proteomes" id="UP000322234">
    <property type="component" value="Unassembled WGS sequence"/>
</dbReference>
<dbReference type="GO" id="GO:0001669">
    <property type="term" value="C:acrosomal vesicle"/>
    <property type="evidence" value="ECO:0007669"/>
    <property type="project" value="UniProtKB-SubCell"/>
</dbReference>
<organism evidence="12 13">
    <name type="scientific">Bos mutus</name>
    <name type="common">wild yak</name>
    <dbReference type="NCBI Taxonomy" id="72004"/>
    <lineage>
        <taxon>Eukaryota</taxon>
        <taxon>Metazoa</taxon>
        <taxon>Chordata</taxon>
        <taxon>Craniata</taxon>
        <taxon>Vertebrata</taxon>
        <taxon>Euteleostomi</taxon>
        <taxon>Mammalia</taxon>
        <taxon>Eutheria</taxon>
        <taxon>Laurasiatheria</taxon>
        <taxon>Artiodactyla</taxon>
        <taxon>Ruminantia</taxon>
        <taxon>Pecora</taxon>
        <taxon>Bovidae</taxon>
        <taxon>Bovinae</taxon>
        <taxon>Bos</taxon>
    </lineage>
</organism>
<dbReference type="AlphaFoldDB" id="A0A6B0RT69"/>
<dbReference type="PROSITE" id="PS50086">
    <property type="entry name" value="TBC_RABGAP"/>
    <property type="match status" value="1"/>
</dbReference>
<dbReference type="EMBL" id="VBQZ03000076">
    <property type="protein sequence ID" value="MXQ91917.1"/>
    <property type="molecule type" value="Genomic_DNA"/>
</dbReference>
<evidence type="ECO:0000313" key="12">
    <source>
        <dbReference type="EMBL" id="MXQ91917.1"/>
    </source>
</evidence>
<evidence type="ECO:0000256" key="5">
    <source>
        <dbReference type="ARBA" id="ARBA00022782"/>
    </source>
</evidence>
<evidence type="ECO:0000313" key="13">
    <source>
        <dbReference type="Proteomes" id="UP000322234"/>
    </source>
</evidence>
<dbReference type="InterPro" id="IPR035969">
    <property type="entry name" value="Rab-GAP_TBC_sf"/>
</dbReference>
<dbReference type="GO" id="GO:0030154">
    <property type="term" value="P:cell differentiation"/>
    <property type="evidence" value="ECO:0007669"/>
    <property type="project" value="UniProtKB-KW"/>
</dbReference>
<accession>A0A6B0RT69</accession>
<evidence type="ECO:0000256" key="1">
    <source>
        <dbReference type="ARBA" id="ARBA00004218"/>
    </source>
</evidence>
<dbReference type="SUPFAM" id="SSF51735">
    <property type="entry name" value="NAD(P)-binding Rossmann-fold domains"/>
    <property type="match status" value="1"/>
</dbReference>
<evidence type="ECO:0000259" key="11">
    <source>
        <dbReference type="PROSITE" id="PS50086"/>
    </source>
</evidence>
<dbReference type="GO" id="GO:0005856">
    <property type="term" value="C:cytoskeleton"/>
    <property type="evidence" value="ECO:0007669"/>
    <property type="project" value="UniProtKB-SubCell"/>
</dbReference>
<evidence type="ECO:0000256" key="7">
    <source>
        <dbReference type="ARBA" id="ARBA00023212"/>
    </source>
</evidence>
<name>A0A6B0RT69_9CETA</name>
<dbReference type="Pfam" id="PF08338">
    <property type="entry name" value="DUF1731"/>
    <property type="match status" value="1"/>
</dbReference>
<proteinExistence type="predicted"/>
<evidence type="ECO:0000256" key="2">
    <source>
        <dbReference type="ARBA" id="ARBA00004245"/>
    </source>
</evidence>
<gene>
    <name evidence="12" type="ORF">E5288_WYG019654</name>
</gene>
<dbReference type="PANTHER" id="PTHR11092:SF0">
    <property type="entry name" value="EPIMERASE FAMILY PROTEIN SDR39U1"/>
    <property type="match status" value="1"/>
</dbReference>
<keyword evidence="6" id="KW-0744">Spermatogenesis</keyword>
<dbReference type="Pfam" id="PF00566">
    <property type="entry name" value="RabGAP-TBC"/>
    <property type="match status" value="1"/>
</dbReference>